<sequence length="52" mass="6010">MFDLNKKLQDAKGIEKDQIQRQIEKTDREIDDLVFKLYGITGEERKVIEGGG</sequence>
<gene>
    <name evidence="1" type="ORF">S06H3_02676</name>
</gene>
<protein>
    <submittedName>
        <fullName evidence="1">Uncharacterized protein</fullName>
    </submittedName>
</protein>
<evidence type="ECO:0000313" key="1">
    <source>
        <dbReference type="EMBL" id="GAI02162.1"/>
    </source>
</evidence>
<comment type="caution">
    <text evidence="1">The sequence shown here is derived from an EMBL/GenBank/DDBJ whole genome shotgun (WGS) entry which is preliminary data.</text>
</comment>
<dbReference type="EMBL" id="BARV01000802">
    <property type="protein sequence ID" value="GAI02162.1"/>
    <property type="molecule type" value="Genomic_DNA"/>
</dbReference>
<accession>X1K562</accession>
<proteinExistence type="predicted"/>
<name>X1K562_9ZZZZ</name>
<dbReference type="AlphaFoldDB" id="X1K562"/>
<organism evidence="1">
    <name type="scientific">marine sediment metagenome</name>
    <dbReference type="NCBI Taxonomy" id="412755"/>
    <lineage>
        <taxon>unclassified sequences</taxon>
        <taxon>metagenomes</taxon>
        <taxon>ecological metagenomes</taxon>
    </lineage>
</organism>
<reference evidence="1" key="1">
    <citation type="journal article" date="2014" name="Front. Microbiol.">
        <title>High frequency of phylogenetically diverse reductive dehalogenase-homologous genes in deep subseafloor sedimentary metagenomes.</title>
        <authorList>
            <person name="Kawai M."/>
            <person name="Futagami T."/>
            <person name="Toyoda A."/>
            <person name="Takaki Y."/>
            <person name="Nishi S."/>
            <person name="Hori S."/>
            <person name="Arai W."/>
            <person name="Tsubouchi T."/>
            <person name="Morono Y."/>
            <person name="Uchiyama I."/>
            <person name="Ito T."/>
            <person name="Fujiyama A."/>
            <person name="Inagaki F."/>
            <person name="Takami H."/>
        </authorList>
    </citation>
    <scope>NUCLEOTIDE SEQUENCE</scope>
    <source>
        <strain evidence="1">Expedition CK06-06</strain>
    </source>
</reference>